<sequence length="125" mass="14223">MITLSPKTFQPIKVNAPELKLASLSREPFSLIWLLPFWKSTFSNLHVPHSSSSFTWCHWVLLFPVPSPSMLLYSSHLFFSRARTFQTLPQDMHKVAPVPPKDFQQSESAAITLTCGYLLTSKVET</sequence>
<keyword evidence="2" id="KW-1185">Reference proteome</keyword>
<gene>
    <name evidence="1" type="ORF">RJT34_20637</name>
</gene>
<dbReference type="EMBL" id="JAYKXN010000005">
    <property type="protein sequence ID" value="KAK7285854.1"/>
    <property type="molecule type" value="Genomic_DNA"/>
</dbReference>
<proteinExistence type="predicted"/>
<dbReference type="AlphaFoldDB" id="A0AAN9ITG8"/>
<dbReference type="Proteomes" id="UP001359559">
    <property type="component" value="Unassembled WGS sequence"/>
</dbReference>
<name>A0AAN9ITG8_CLITE</name>
<reference evidence="1 2" key="1">
    <citation type="submission" date="2024-01" db="EMBL/GenBank/DDBJ databases">
        <title>The genomes of 5 underutilized Papilionoideae crops provide insights into root nodulation and disease resistance.</title>
        <authorList>
            <person name="Yuan L."/>
        </authorList>
    </citation>
    <scope>NUCLEOTIDE SEQUENCE [LARGE SCALE GENOMIC DNA]</scope>
    <source>
        <strain evidence="1">LY-2023</strain>
        <tissue evidence="1">Leaf</tissue>
    </source>
</reference>
<organism evidence="1 2">
    <name type="scientific">Clitoria ternatea</name>
    <name type="common">Butterfly pea</name>
    <dbReference type="NCBI Taxonomy" id="43366"/>
    <lineage>
        <taxon>Eukaryota</taxon>
        <taxon>Viridiplantae</taxon>
        <taxon>Streptophyta</taxon>
        <taxon>Embryophyta</taxon>
        <taxon>Tracheophyta</taxon>
        <taxon>Spermatophyta</taxon>
        <taxon>Magnoliopsida</taxon>
        <taxon>eudicotyledons</taxon>
        <taxon>Gunneridae</taxon>
        <taxon>Pentapetalae</taxon>
        <taxon>rosids</taxon>
        <taxon>fabids</taxon>
        <taxon>Fabales</taxon>
        <taxon>Fabaceae</taxon>
        <taxon>Papilionoideae</taxon>
        <taxon>50 kb inversion clade</taxon>
        <taxon>NPAAA clade</taxon>
        <taxon>indigoferoid/millettioid clade</taxon>
        <taxon>Phaseoleae</taxon>
        <taxon>Clitoria</taxon>
    </lineage>
</organism>
<protein>
    <submittedName>
        <fullName evidence="1">Uncharacterized protein</fullName>
    </submittedName>
</protein>
<evidence type="ECO:0000313" key="1">
    <source>
        <dbReference type="EMBL" id="KAK7285854.1"/>
    </source>
</evidence>
<comment type="caution">
    <text evidence="1">The sequence shown here is derived from an EMBL/GenBank/DDBJ whole genome shotgun (WGS) entry which is preliminary data.</text>
</comment>
<evidence type="ECO:0000313" key="2">
    <source>
        <dbReference type="Proteomes" id="UP001359559"/>
    </source>
</evidence>
<accession>A0AAN9ITG8</accession>